<evidence type="ECO:0000256" key="5">
    <source>
        <dbReference type="SAM" id="MobiDB-lite"/>
    </source>
</evidence>
<dbReference type="PANTHER" id="PTHR10783">
    <property type="entry name" value="XENOTROPIC AND POLYTROPIC RETROVIRUS RECEPTOR 1-RELATED"/>
    <property type="match status" value="1"/>
</dbReference>
<dbReference type="PROSITE" id="PS51380">
    <property type="entry name" value="EXS"/>
    <property type="match status" value="1"/>
</dbReference>
<dbReference type="GO" id="GO:0006817">
    <property type="term" value="P:phosphate ion transport"/>
    <property type="evidence" value="ECO:0007669"/>
    <property type="project" value="TreeGrafter"/>
</dbReference>
<evidence type="ECO:0000259" key="7">
    <source>
        <dbReference type="PROSITE" id="PS51380"/>
    </source>
</evidence>
<evidence type="ECO:0000313" key="9">
    <source>
        <dbReference type="Proteomes" id="UP000186601"/>
    </source>
</evidence>
<reference evidence="8 9" key="1">
    <citation type="submission" date="2018-02" db="EMBL/GenBank/DDBJ databases">
        <title>Genome sequence of the basidiomycete white-rot fungus Phlebia centrifuga.</title>
        <authorList>
            <person name="Granchi Z."/>
            <person name="Peng M."/>
            <person name="de Vries R.P."/>
            <person name="Hilden K."/>
            <person name="Makela M.R."/>
            <person name="Grigoriev I."/>
            <person name="Riley R."/>
        </authorList>
    </citation>
    <scope>NUCLEOTIDE SEQUENCE [LARGE SCALE GENOMIC DNA]</scope>
    <source>
        <strain evidence="8 9">FBCC195</strain>
    </source>
</reference>
<dbReference type="GO" id="GO:0016036">
    <property type="term" value="P:cellular response to phosphate starvation"/>
    <property type="evidence" value="ECO:0007669"/>
    <property type="project" value="TreeGrafter"/>
</dbReference>
<dbReference type="Proteomes" id="UP000186601">
    <property type="component" value="Unassembled WGS sequence"/>
</dbReference>
<dbReference type="Pfam" id="PF03124">
    <property type="entry name" value="EXS"/>
    <property type="match status" value="1"/>
</dbReference>
<dbReference type="GO" id="GO:0005886">
    <property type="term" value="C:plasma membrane"/>
    <property type="evidence" value="ECO:0007669"/>
    <property type="project" value="TreeGrafter"/>
</dbReference>
<dbReference type="InterPro" id="IPR004342">
    <property type="entry name" value="EXS_C"/>
</dbReference>
<dbReference type="PANTHER" id="PTHR10783:SF103">
    <property type="entry name" value="SOLUTE CARRIER FAMILY 53 MEMBER 1"/>
    <property type="match status" value="1"/>
</dbReference>
<evidence type="ECO:0000256" key="6">
    <source>
        <dbReference type="SAM" id="Phobius"/>
    </source>
</evidence>
<evidence type="ECO:0000256" key="1">
    <source>
        <dbReference type="ARBA" id="ARBA00004141"/>
    </source>
</evidence>
<comment type="caution">
    <text evidence="8">The sequence shown here is derived from an EMBL/GenBank/DDBJ whole genome shotgun (WGS) entry which is preliminary data.</text>
</comment>
<proteinExistence type="predicted"/>
<accession>A0A2R6S3X6</accession>
<evidence type="ECO:0000313" key="8">
    <source>
        <dbReference type="EMBL" id="PSS36994.1"/>
    </source>
</evidence>
<dbReference type="OrthoDB" id="9970435at2759"/>
<evidence type="ECO:0000256" key="4">
    <source>
        <dbReference type="ARBA" id="ARBA00023136"/>
    </source>
</evidence>
<dbReference type="STRING" id="98765.A0A2R6S3X6"/>
<keyword evidence="3 6" id="KW-1133">Transmembrane helix</keyword>
<evidence type="ECO:0000256" key="3">
    <source>
        <dbReference type="ARBA" id="ARBA00022989"/>
    </source>
</evidence>
<organism evidence="8 9">
    <name type="scientific">Hermanssonia centrifuga</name>
    <dbReference type="NCBI Taxonomy" id="98765"/>
    <lineage>
        <taxon>Eukaryota</taxon>
        <taxon>Fungi</taxon>
        <taxon>Dikarya</taxon>
        <taxon>Basidiomycota</taxon>
        <taxon>Agaricomycotina</taxon>
        <taxon>Agaricomycetes</taxon>
        <taxon>Polyporales</taxon>
        <taxon>Meruliaceae</taxon>
        <taxon>Hermanssonia</taxon>
    </lineage>
</organism>
<dbReference type="AlphaFoldDB" id="A0A2R6S3X6"/>
<dbReference type="GO" id="GO:0005794">
    <property type="term" value="C:Golgi apparatus"/>
    <property type="evidence" value="ECO:0007669"/>
    <property type="project" value="TreeGrafter"/>
</dbReference>
<keyword evidence="2 6" id="KW-0812">Transmembrane</keyword>
<feature type="compositionally biased region" description="Basic and acidic residues" evidence="5">
    <location>
        <begin position="171"/>
        <end position="186"/>
    </location>
</feature>
<gene>
    <name evidence="8" type="ORF">PHLCEN_2v1210</name>
</gene>
<feature type="domain" description="EXS" evidence="7">
    <location>
        <begin position="1"/>
        <end position="150"/>
    </location>
</feature>
<sequence length="186" mass="21951">MVASQEYRAAINLRDAPRRACAYARGFDNDSDWQQCLVTKDWGVPFVLASIPLLVRLVQSIKRWVDSRLITHLINVTNVLIRFIWVFYIPVQGPNFMIRTFIAGMLEILRRLQWNFFRLENEHLGNMDQYRVTREVPLPYSFDDAGHESDADEDDHQSVSSWRRRRTQKPQTRENSRGDGERQPKE</sequence>
<keyword evidence="9" id="KW-1185">Reference proteome</keyword>
<dbReference type="GO" id="GO:0000822">
    <property type="term" value="F:inositol hexakisphosphate binding"/>
    <property type="evidence" value="ECO:0007669"/>
    <property type="project" value="TreeGrafter"/>
</dbReference>
<evidence type="ECO:0000256" key="2">
    <source>
        <dbReference type="ARBA" id="ARBA00022692"/>
    </source>
</evidence>
<protein>
    <recommendedName>
        <fullName evidence="7">EXS domain-containing protein</fullName>
    </recommendedName>
</protein>
<feature type="region of interest" description="Disordered" evidence="5">
    <location>
        <begin position="143"/>
        <end position="186"/>
    </location>
</feature>
<dbReference type="EMBL" id="MLYV02000089">
    <property type="protein sequence ID" value="PSS36994.1"/>
    <property type="molecule type" value="Genomic_DNA"/>
</dbReference>
<comment type="subcellular location">
    <subcellularLocation>
        <location evidence="1">Membrane</location>
        <topology evidence="1">Multi-pass membrane protein</topology>
    </subcellularLocation>
</comment>
<feature type="transmembrane region" description="Helical" evidence="6">
    <location>
        <begin position="70"/>
        <end position="90"/>
    </location>
</feature>
<name>A0A2R6S3X6_9APHY</name>
<keyword evidence="4 6" id="KW-0472">Membrane</keyword>